<dbReference type="Gene3D" id="3.90.550.10">
    <property type="entry name" value="Spore Coat Polysaccharide Biosynthesis Protein SpsA, Chain A"/>
    <property type="match status" value="1"/>
</dbReference>
<accession>A0ABS0TBY9</accession>
<evidence type="ECO:0000313" key="3">
    <source>
        <dbReference type="Proteomes" id="UP000635665"/>
    </source>
</evidence>
<sequence length="332" mass="39336">MVSKKKKNKLTNRQPLISIIIPTYNRAYLIGETLGSIISQTYQNWECIVVDDGSTDYTDELMEFYCNKDHRIQYHHRPANHPKGANACRNYGFELSKGDFIQWFDSDDLMSRDNLLEKINFLLSSPNCDFCISKLTKFEGNFRSKKFVANEAQIRLPNNLYEAYITAKISILNVNPLWRREVFNVNELYDEKILQFQDLELYSRVIYKNNRMGVINKNLVFVRRMNDSISTKDNGFVLNVDSFLKVKERIMDRTPKNRVILEYIVRDLLWAMRWYMAKKEYVNAKRCLSLALKYKGFLPANLQKKLLKVAVFFKLFKTIKRGDTRFRKFLKL</sequence>
<evidence type="ECO:0000313" key="2">
    <source>
        <dbReference type="EMBL" id="MBI6118551.1"/>
    </source>
</evidence>
<organism evidence="2 3">
    <name type="scientific">Salegentibacter maritimus</name>
    <dbReference type="NCBI Taxonomy" id="2794347"/>
    <lineage>
        <taxon>Bacteria</taxon>
        <taxon>Pseudomonadati</taxon>
        <taxon>Bacteroidota</taxon>
        <taxon>Flavobacteriia</taxon>
        <taxon>Flavobacteriales</taxon>
        <taxon>Flavobacteriaceae</taxon>
        <taxon>Salegentibacter</taxon>
    </lineage>
</organism>
<dbReference type="SUPFAM" id="SSF53448">
    <property type="entry name" value="Nucleotide-diphospho-sugar transferases"/>
    <property type="match status" value="1"/>
</dbReference>
<keyword evidence="3" id="KW-1185">Reference proteome</keyword>
<protein>
    <submittedName>
        <fullName evidence="2">Glycosyltransferase family 2 protein</fullName>
    </submittedName>
</protein>
<dbReference type="CDD" id="cd00761">
    <property type="entry name" value="Glyco_tranf_GTA_type"/>
    <property type="match status" value="1"/>
</dbReference>
<dbReference type="PANTHER" id="PTHR43685:SF2">
    <property type="entry name" value="GLYCOSYLTRANSFERASE 2-LIKE DOMAIN-CONTAINING PROTEIN"/>
    <property type="match status" value="1"/>
</dbReference>
<proteinExistence type="predicted"/>
<dbReference type="InterPro" id="IPR050834">
    <property type="entry name" value="Glycosyltransf_2"/>
</dbReference>
<gene>
    <name evidence="2" type="ORF">I6U50_00790</name>
</gene>
<dbReference type="PANTHER" id="PTHR43685">
    <property type="entry name" value="GLYCOSYLTRANSFERASE"/>
    <property type="match status" value="1"/>
</dbReference>
<dbReference type="InterPro" id="IPR001173">
    <property type="entry name" value="Glyco_trans_2-like"/>
</dbReference>
<dbReference type="InterPro" id="IPR029044">
    <property type="entry name" value="Nucleotide-diphossugar_trans"/>
</dbReference>
<feature type="domain" description="Glycosyltransferase 2-like" evidence="1">
    <location>
        <begin position="18"/>
        <end position="150"/>
    </location>
</feature>
<dbReference type="Proteomes" id="UP000635665">
    <property type="component" value="Unassembled WGS sequence"/>
</dbReference>
<reference evidence="2 3" key="1">
    <citation type="submission" date="2020-12" db="EMBL/GenBank/DDBJ databases">
        <title>Salegentibacter orientalis sp. nov., isolated from costal sediment.</title>
        <authorList>
            <person name="Lian F.-B."/>
        </authorList>
    </citation>
    <scope>NUCLEOTIDE SEQUENCE [LARGE SCALE GENOMIC DNA]</scope>
    <source>
        <strain evidence="2 3">F60176</strain>
    </source>
</reference>
<evidence type="ECO:0000259" key="1">
    <source>
        <dbReference type="Pfam" id="PF00535"/>
    </source>
</evidence>
<dbReference type="EMBL" id="JAEHNY010000001">
    <property type="protein sequence ID" value="MBI6118551.1"/>
    <property type="molecule type" value="Genomic_DNA"/>
</dbReference>
<dbReference type="RefSeq" id="WP_198637509.1">
    <property type="nucleotide sequence ID" value="NZ_JAEHNY010000001.1"/>
</dbReference>
<dbReference type="Pfam" id="PF00535">
    <property type="entry name" value="Glycos_transf_2"/>
    <property type="match status" value="1"/>
</dbReference>
<comment type="caution">
    <text evidence="2">The sequence shown here is derived from an EMBL/GenBank/DDBJ whole genome shotgun (WGS) entry which is preliminary data.</text>
</comment>
<name>A0ABS0TBY9_9FLAO</name>